<evidence type="ECO:0000256" key="4">
    <source>
        <dbReference type="ARBA" id="ARBA00022777"/>
    </source>
</evidence>
<dbReference type="InterPro" id="IPR002173">
    <property type="entry name" value="Carboh/pur_kinase_PfkB_CS"/>
</dbReference>
<dbReference type="PANTHER" id="PTHR43085">
    <property type="entry name" value="HEXOKINASE FAMILY MEMBER"/>
    <property type="match status" value="1"/>
</dbReference>
<evidence type="ECO:0000256" key="2">
    <source>
        <dbReference type="ARBA" id="ARBA00022679"/>
    </source>
</evidence>
<dbReference type="EMBL" id="AP027728">
    <property type="protein sequence ID" value="BDZ37533.1"/>
    <property type="molecule type" value="Genomic_DNA"/>
</dbReference>
<feature type="domain" description="Carbohydrate kinase PfkB" evidence="6">
    <location>
        <begin position="6"/>
        <end position="302"/>
    </location>
</feature>
<dbReference type="Proteomes" id="UP001321543">
    <property type="component" value="Chromosome"/>
</dbReference>
<comment type="similarity">
    <text evidence="1">Belongs to the carbohydrate kinase PfkB family.</text>
</comment>
<dbReference type="PROSITE" id="PS00583">
    <property type="entry name" value="PFKB_KINASES_1"/>
    <property type="match status" value="1"/>
</dbReference>
<keyword evidence="4" id="KW-0418">Kinase</keyword>
<evidence type="ECO:0000256" key="5">
    <source>
        <dbReference type="ARBA" id="ARBA00022840"/>
    </source>
</evidence>
<sequence>MIEPAILVIGEALVDIVHRADGCTDETPGGSPANVALALARLGRASRLLTQLGDDVHGQWIRHWLEGSGVELTVADSTRTATATARLDQSGSAQYSFDMEWRLGVDVARPVTLSRGLHPAVVHTGSIATFLAPGADVVCRLLDGFRRTSLITYDPNVRPALLEDRADARSRAEAFVTVADLVKASDEDLAWLYPGADPLDSARRWLSQGPSVVVVTRGAEGAVAVAAAGAVQVQGRPVRVVDTVGAGDTFMSALIHGLIEQGLAGAGSRERLRDIAAESLRRLLILGAHAAAITVSRPGADPPHRSELTEL</sequence>
<evidence type="ECO:0000259" key="6">
    <source>
        <dbReference type="Pfam" id="PF00294"/>
    </source>
</evidence>
<dbReference type="SUPFAM" id="SSF53613">
    <property type="entry name" value="Ribokinase-like"/>
    <property type="match status" value="1"/>
</dbReference>
<evidence type="ECO:0000256" key="1">
    <source>
        <dbReference type="ARBA" id="ARBA00010688"/>
    </source>
</evidence>
<name>A0ABN6X0F0_9MICO</name>
<dbReference type="PROSITE" id="PS00584">
    <property type="entry name" value="PFKB_KINASES_2"/>
    <property type="match status" value="1"/>
</dbReference>
<protein>
    <submittedName>
        <fullName evidence="7">Fructokinase</fullName>
    </submittedName>
</protein>
<keyword evidence="8" id="KW-1185">Reference proteome</keyword>
<dbReference type="InterPro" id="IPR011611">
    <property type="entry name" value="PfkB_dom"/>
</dbReference>
<keyword evidence="5" id="KW-0067">ATP-binding</keyword>
<evidence type="ECO:0000313" key="7">
    <source>
        <dbReference type="EMBL" id="BDZ37533.1"/>
    </source>
</evidence>
<dbReference type="PANTHER" id="PTHR43085:SF1">
    <property type="entry name" value="PSEUDOURIDINE KINASE-RELATED"/>
    <property type="match status" value="1"/>
</dbReference>
<organism evidence="7 8">
    <name type="scientific">Microbacterium suwonense</name>
    <dbReference type="NCBI Taxonomy" id="683047"/>
    <lineage>
        <taxon>Bacteria</taxon>
        <taxon>Bacillati</taxon>
        <taxon>Actinomycetota</taxon>
        <taxon>Actinomycetes</taxon>
        <taxon>Micrococcales</taxon>
        <taxon>Microbacteriaceae</taxon>
        <taxon>Microbacterium</taxon>
    </lineage>
</organism>
<dbReference type="RefSeq" id="WP_286301332.1">
    <property type="nucleotide sequence ID" value="NZ_AP027728.1"/>
</dbReference>
<evidence type="ECO:0000313" key="8">
    <source>
        <dbReference type="Proteomes" id="UP001321543"/>
    </source>
</evidence>
<dbReference type="InterPro" id="IPR050306">
    <property type="entry name" value="PfkB_Carbo_kinase"/>
</dbReference>
<reference evidence="8" key="1">
    <citation type="journal article" date="2019" name="Int. J. Syst. Evol. Microbiol.">
        <title>The Global Catalogue of Microorganisms (GCM) 10K type strain sequencing project: providing services to taxonomists for standard genome sequencing and annotation.</title>
        <authorList>
            <consortium name="The Broad Institute Genomics Platform"/>
            <consortium name="The Broad Institute Genome Sequencing Center for Infectious Disease"/>
            <person name="Wu L."/>
            <person name="Ma J."/>
        </authorList>
    </citation>
    <scope>NUCLEOTIDE SEQUENCE [LARGE SCALE GENOMIC DNA]</scope>
    <source>
        <strain evidence="8">NBRC 106310</strain>
    </source>
</reference>
<dbReference type="InterPro" id="IPR029056">
    <property type="entry name" value="Ribokinase-like"/>
</dbReference>
<evidence type="ECO:0000256" key="3">
    <source>
        <dbReference type="ARBA" id="ARBA00022741"/>
    </source>
</evidence>
<dbReference type="Gene3D" id="3.40.1190.20">
    <property type="match status" value="1"/>
</dbReference>
<proteinExistence type="inferred from homology"/>
<accession>A0ABN6X0F0</accession>
<dbReference type="CDD" id="cd01167">
    <property type="entry name" value="bac_FRK"/>
    <property type="match status" value="1"/>
</dbReference>
<dbReference type="Pfam" id="PF00294">
    <property type="entry name" value="PfkB"/>
    <property type="match status" value="1"/>
</dbReference>
<keyword evidence="3" id="KW-0547">Nucleotide-binding</keyword>
<keyword evidence="2" id="KW-0808">Transferase</keyword>
<gene>
    <name evidence="7" type="ORF">GCM10025863_01470</name>
</gene>